<accession>A0A0L8H6I0</accession>
<sequence>MRLKVAHPLVDGACGSNQKHTLLSIYSYRIFYYIHLCTYEENVTLGSKKHGEHEIMVTQNIVLIKKNG</sequence>
<dbReference type="AlphaFoldDB" id="A0A0L8H6I0"/>
<proteinExistence type="predicted"/>
<protein>
    <submittedName>
        <fullName evidence="1">Uncharacterized protein</fullName>
    </submittedName>
</protein>
<name>A0A0L8H6I0_OCTBM</name>
<organism evidence="1">
    <name type="scientific">Octopus bimaculoides</name>
    <name type="common">California two-spotted octopus</name>
    <dbReference type="NCBI Taxonomy" id="37653"/>
    <lineage>
        <taxon>Eukaryota</taxon>
        <taxon>Metazoa</taxon>
        <taxon>Spiralia</taxon>
        <taxon>Lophotrochozoa</taxon>
        <taxon>Mollusca</taxon>
        <taxon>Cephalopoda</taxon>
        <taxon>Coleoidea</taxon>
        <taxon>Octopodiformes</taxon>
        <taxon>Octopoda</taxon>
        <taxon>Incirrata</taxon>
        <taxon>Octopodidae</taxon>
        <taxon>Octopus</taxon>
    </lineage>
</organism>
<dbReference type="EMBL" id="KQ419180">
    <property type="protein sequence ID" value="KOF84375.1"/>
    <property type="molecule type" value="Genomic_DNA"/>
</dbReference>
<reference evidence="1" key="1">
    <citation type="submission" date="2015-07" db="EMBL/GenBank/DDBJ databases">
        <title>MeaNS - Measles Nucleotide Surveillance Program.</title>
        <authorList>
            <person name="Tran T."/>
            <person name="Druce J."/>
        </authorList>
    </citation>
    <scope>NUCLEOTIDE SEQUENCE</scope>
    <source>
        <strain evidence="1">UCB-OBI-ISO-001</strain>
        <tissue evidence="1">Gonad</tissue>
    </source>
</reference>
<evidence type="ECO:0000313" key="1">
    <source>
        <dbReference type="EMBL" id="KOF84375.1"/>
    </source>
</evidence>
<gene>
    <name evidence="1" type="ORF">OCBIM_22022175mg</name>
</gene>